<comment type="caution">
    <text evidence="2">The sequence shown here is derived from an EMBL/GenBank/DDBJ whole genome shotgun (WGS) entry which is preliminary data.</text>
</comment>
<reference evidence="2 3" key="1">
    <citation type="submission" date="2019-03" db="EMBL/GenBank/DDBJ databases">
        <title>Genomic Encyclopedia of Archaeal and Bacterial Type Strains, Phase II (KMG-II): from individual species to whole genera.</title>
        <authorList>
            <person name="Goeker M."/>
        </authorList>
    </citation>
    <scope>NUCLEOTIDE SEQUENCE [LARGE SCALE GENOMIC DNA]</scope>
    <source>
        <strain evidence="2 3">DSM 15388</strain>
    </source>
</reference>
<sequence length="115" mass="12408">MKKIAQFSTALTAALLISAAATAGTVKTQSTTLYTDSYSTAAEAYNAGFDVIDQVDSASKGELKQTLKLYGEGVVRDIALDDAEVTVEEFALGRNNIVYRATVDVDFHYETNKND</sequence>
<feature type="chain" id="PRO_5021034927" evidence="1">
    <location>
        <begin position="24"/>
        <end position="115"/>
    </location>
</feature>
<dbReference type="InterPro" id="IPR016879">
    <property type="entry name" value="UCP028299"/>
</dbReference>
<dbReference type="OrthoDB" id="5904423at2"/>
<name>A0A4V2UIV1_9GAMM</name>
<dbReference type="RefSeq" id="WP_132703271.1">
    <property type="nucleotide sequence ID" value="NZ_SLZR01000019.1"/>
</dbReference>
<dbReference type="EMBL" id="SLZR01000019">
    <property type="protein sequence ID" value="TCS37580.1"/>
    <property type="molecule type" value="Genomic_DNA"/>
</dbReference>
<dbReference type="Proteomes" id="UP000295793">
    <property type="component" value="Unassembled WGS sequence"/>
</dbReference>
<accession>A0A4V2UIV1</accession>
<evidence type="ECO:0000313" key="2">
    <source>
        <dbReference type="EMBL" id="TCS37580.1"/>
    </source>
</evidence>
<feature type="signal peptide" evidence="1">
    <location>
        <begin position="1"/>
        <end position="23"/>
    </location>
</feature>
<keyword evidence="1" id="KW-0732">Signal</keyword>
<dbReference type="Pfam" id="PF11777">
    <property type="entry name" value="DUF3316"/>
    <property type="match status" value="1"/>
</dbReference>
<evidence type="ECO:0000313" key="3">
    <source>
        <dbReference type="Proteomes" id="UP000295793"/>
    </source>
</evidence>
<gene>
    <name evidence="2" type="ORF">BCF53_1192</name>
</gene>
<keyword evidence="3" id="KW-1185">Reference proteome</keyword>
<proteinExistence type="predicted"/>
<evidence type="ECO:0000256" key="1">
    <source>
        <dbReference type="SAM" id="SignalP"/>
    </source>
</evidence>
<dbReference type="AlphaFoldDB" id="A0A4V2UIV1"/>
<organism evidence="2 3">
    <name type="scientific">Reinekea marinisedimentorum</name>
    <dbReference type="NCBI Taxonomy" id="230495"/>
    <lineage>
        <taxon>Bacteria</taxon>
        <taxon>Pseudomonadati</taxon>
        <taxon>Pseudomonadota</taxon>
        <taxon>Gammaproteobacteria</taxon>
        <taxon>Oceanospirillales</taxon>
        <taxon>Saccharospirillaceae</taxon>
        <taxon>Reinekea</taxon>
    </lineage>
</organism>
<protein>
    <submittedName>
        <fullName evidence="2">Uncharacterized protein DUF3316</fullName>
    </submittedName>
</protein>